<evidence type="ECO:0000313" key="3">
    <source>
        <dbReference type="EMBL" id="BCX31454.1"/>
    </source>
</evidence>
<keyword evidence="2" id="KW-0812">Transmembrane</keyword>
<reference evidence="3 4" key="1">
    <citation type="submission" date="2021-05" db="EMBL/GenBank/DDBJ databases">
        <title>Complete Genome Sequence of Latilactobacillus sp. Strain WDN19, a High D-Aspartate-producing Lactic Acid Bacterium Isolated from a Japanese Pickle.</title>
        <authorList>
            <person name="Kajitani K."/>
            <person name="Takahashi S."/>
        </authorList>
    </citation>
    <scope>NUCLEOTIDE SEQUENCE [LARGE SCALE GENOMIC DNA]</scope>
    <source>
        <strain evidence="3 4">WDN19</strain>
    </source>
</reference>
<accession>A0ABM7QW91</accession>
<evidence type="ECO:0000256" key="1">
    <source>
        <dbReference type="SAM" id="MobiDB-lite"/>
    </source>
</evidence>
<name>A0ABM7QW91_LATCU</name>
<proteinExistence type="predicted"/>
<evidence type="ECO:0000256" key="2">
    <source>
        <dbReference type="SAM" id="Phobius"/>
    </source>
</evidence>
<protein>
    <recommendedName>
        <fullName evidence="5">DUF4352 domain-containing protein</fullName>
    </recommendedName>
</protein>
<gene>
    <name evidence="3" type="ORF">LTWDN19_20210</name>
</gene>
<sequence>MSKKIQDENGNTFVEVKPLYKRWWIWVLAVVVVIIAIAALSGGKDDTSSNKNSTANGHSTTDVEKGNSKNDNSSSNYLTIDYAKVPIISEKDYKLSITDNSWNSAAISVSNARIVKVEPFEYDSQSGKKAQGLVILHVSVKPSRDLDSAYPDQSTLITSDGQQVDAIMPSIKGLTLNWGGEIANGADKSGDVVFPIEKLSTVSDIKSLRYKFSASYATDDYDDENYNHDYDMTINLNN</sequence>
<feature type="transmembrane region" description="Helical" evidence="2">
    <location>
        <begin position="23"/>
        <end position="43"/>
    </location>
</feature>
<evidence type="ECO:0008006" key="5">
    <source>
        <dbReference type="Google" id="ProtNLM"/>
    </source>
</evidence>
<evidence type="ECO:0000313" key="4">
    <source>
        <dbReference type="Proteomes" id="UP000825100"/>
    </source>
</evidence>
<feature type="region of interest" description="Disordered" evidence="1">
    <location>
        <begin position="43"/>
        <end position="71"/>
    </location>
</feature>
<keyword evidence="2" id="KW-1133">Transmembrane helix</keyword>
<dbReference type="Proteomes" id="UP000825100">
    <property type="component" value="Chromosome"/>
</dbReference>
<dbReference type="EMBL" id="AP024685">
    <property type="protein sequence ID" value="BCX31454.1"/>
    <property type="molecule type" value="Genomic_DNA"/>
</dbReference>
<dbReference type="RefSeq" id="WP_221276491.1">
    <property type="nucleotide sequence ID" value="NZ_AP024685.1"/>
</dbReference>
<organism evidence="3 4">
    <name type="scientific">Latilactobacillus curvatus</name>
    <name type="common">Lactobacillus curvatus</name>
    <dbReference type="NCBI Taxonomy" id="28038"/>
    <lineage>
        <taxon>Bacteria</taxon>
        <taxon>Bacillati</taxon>
        <taxon>Bacillota</taxon>
        <taxon>Bacilli</taxon>
        <taxon>Lactobacillales</taxon>
        <taxon>Lactobacillaceae</taxon>
        <taxon>Latilactobacillus</taxon>
    </lineage>
</organism>
<keyword evidence="2" id="KW-0472">Membrane</keyword>
<feature type="compositionally biased region" description="Polar residues" evidence="1">
    <location>
        <begin position="49"/>
        <end position="60"/>
    </location>
</feature>
<keyword evidence="4" id="KW-1185">Reference proteome</keyword>